<dbReference type="AlphaFoldDB" id="A0A7C4NUA2"/>
<evidence type="ECO:0000256" key="7">
    <source>
        <dbReference type="ARBA" id="ARBA00029745"/>
    </source>
</evidence>
<reference evidence="13" key="1">
    <citation type="journal article" date="2020" name="mSystems">
        <title>Genome- and Community-Level Interaction Insights into Carbon Utilization and Element Cycling Functions of Hydrothermarchaeota in Hydrothermal Sediment.</title>
        <authorList>
            <person name="Zhou Z."/>
            <person name="Liu Y."/>
            <person name="Xu W."/>
            <person name="Pan J."/>
            <person name="Luo Z.H."/>
            <person name="Li M."/>
        </authorList>
    </citation>
    <scope>NUCLEOTIDE SEQUENCE [LARGE SCALE GENOMIC DNA]</scope>
    <source>
        <strain evidence="13">SpSt-6</strain>
    </source>
</reference>
<evidence type="ECO:0000313" key="12">
    <source>
        <dbReference type="EMBL" id="HGQ85388.1"/>
    </source>
</evidence>
<evidence type="ECO:0000256" key="5">
    <source>
        <dbReference type="ARBA" id="ARBA00023150"/>
    </source>
</evidence>
<evidence type="ECO:0000256" key="8">
    <source>
        <dbReference type="ARBA" id="ARBA00030407"/>
    </source>
</evidence>
<evidence type="ECO:0000256" key="1">
    <source>
        <dbReference type="ARBA" id="ARBA00005046"/>
    </source>
</evidence>
<dbReference type="GO" id="GO:0006777">
    <property type="term" value="P:Mo-molybdopterin cofactor biosynthetic process"/>
    <property type="evidence" value="ECO:0007669"/>
    <property type="project" value="UniProtKB-KW"/>
</dbReference>
<evidence type="ECO:0000313" key="13">
    <source>
        <dbReference type="EMBL" id="HGQ86221.1"/>
    </source>
</evidence>
<name>A0A7C4NUA2_9BACT</name>
<dbReference type="GO" id="GO:0030366">
    <property type="term" value="F:molybdopterin synthase activity"/>
    <property type="evidence" value="ECO:0007669"/>
    <property type="project" value="UniProtKB-EC"/>
</dbReference>
<dbReference type="InterPro" id="IPR036563">
    <property type="entry name" value="MoaE_sf"/>
</dbReference>
<comment type="catalytic activity">
    <reaction evidence="11">
        <text>2 [molybdopterin-synthase sulfur-carrier protein]-C-terminal-Gly-aminoethanethioate + cyclic pyranopterin phosphate + H2O = molybdopterin + 2 [molybdopterin-synthase sulfur-carrier protein]-C-terminal Gly-Gly + 2 H(+)</text>
        <dbReference type="Rhea" id="RHEA:26333"/>
        <dbReference type="Rhea" id="RHEA-COMP:12202"/>
        <dbReference type="Rhea" id="RHEA-COMP:19907"/>
        <dbReference type="ChEBI" id="CHEBI:15377"/>
        <dbReference type="ChEBI" id="CHEBI:15378"/>
        <dbReference type="ChEBI" id="CHEBI:58698"/>
        <dbReference type="ChEBI" id="CHEBI:59648"/>
        <dbReference type="ChEBI" id="CHEBI:90778"/>
        <dbReference type="ChEBI" id="CHEBI:232372"/>
        <dbReference type="EC" id="2.8.1.12"/>
    </reaction>
</comment>
<dbReference type="EMBL" id="DSZN01000059">
    <property type="protein sequence ID" value="HGQ85388.1"/>
    <property type="molecule type" value="Genomic_DNA"/>
</dbReference>
<evidence type="ECO:0000256" key="3">
    <source>
        <dbReference type="ARBA" id="ARBA00011950"/>
    </source>
</evidence>
<comment type="pathway">
    <text evidence="1">Cofactor biosynthesis; molybdopterin biosynthesis.</text>
</comment>
<evidence type="ECO:0000256" key="6">
    <source>
        <dbReference type="ARBA" id="ARBA00026066"/>
    </source>
</evidence>
<keyword evidence="5" id="KW-0501">Molybdenum cofactor biosynthesis</keyword>
<evidence type="ECO:0000256" key="10">
    <source>
        <dbReference type="ARBA" id="ARBA00032474"/>
    </source>
</evidence>
<evidence type="ECO:0000256" key="2">
    <source>
        <dbReference type="ARBA" id="ARBA00005426"/>
    </source>
</evidence>
<dbReference type="PANTHER" id="PTHR23404">
    <property type="entry name" value="MOLYBDOPTERIN SYNTHASE RELATED"/>
    <property type="match status" value="1"/>
</dbReference>
<evidence type="ECO:0000256" key="9">
    <source>
        <dbReference type="ARBA" id="ARBA00030781"/>
    </source>
</evidence>
<dbReference type="Gene3D" id="3.90.1170.40">
    <property type="entry name" value="Molybdopterin biosynthesis MoaE subunit"/>
    <property type="match status" value="1"/>
</dbReference>
<accession>A0A7C4NUA2</accession>
<organism evidence="13">
    <name type="scientific">Thermodesulfobacterium geofontis</name>
    <dbReference type="NCBI Taxonomy" id="1295609"/>
    <lineage>
        <taxon>Bacteria</taxon>
        <taxon>Pseudomonadati</taxon>
        <taxon>Thermodesulfobacteriota</taxon>
        <taxon>Thermodesulfobacteria</taxon>
        <taxon>Thermodesulfobacteriales</taxon>
        <taxon>Thermodesulfobacteriaceae</taxon>
        <taxon>Thermodesulfobacterium</taxon>
    </lineage>
</organism>
<comment type="similarity">
    <text evidence="2">Belongs to the MoaE family.</text>
</comment>
<comment type="caution">
    <text evidence="13">The sequence shown here is derived from an EMBL/GenBank/DDBJ whole genome shotgun (WGS) entry which is preliminary data.</text>
</comment>
<dbReference type="InterPro" id="IPR003448">
    <property type="entry name" value="Mopterin_biosynth_MoaE"/>
</dbReference>
<gene>
    <name evidence="12" type="ORF">ENT66_03250</name>
    <name evidence="13" type="ORF">ENT66_08065</name>
</gene>
<dbReference type="Pfam" id="PF02391">
    <property type="entry name" value="MoaE"/>
    <property type="match status" value="1"/>
</dbReference>
<evidence type="ECO:0000256" key="4">
    <source>
        <dbReference type="ARBA" id="ARBA00013858"/>
    </source>
</evidence>
<dbReference type="SUPFAM" id="SSF54690">
    <property type="entry name" value="Molybdopterin synthase subunit MoaE"/>
    <property type="match status" value="1"/>
</dbReference>
<proteinExistence type="inferred from homology"/>
<sequence length="119" mass="13877">MIFKDYKTYLKEKEILCEKLKGKFGCILEFNGFVREYDLKEGEKVPAKGLDIKELAIEKLKEIREEAIKKFDLIETIIYHATGFLKVGEMVASIAVFAKHRQEAFLALSFIIDEIKKYH</sequence>
<dbReference type="EMBL" id="DSZN01000119">
    <property type="protein sequence ID" value="HGQ86221.1"/>
    <property type="molecule type" value="Genomic_DNA"/>
</dbReference>
<protein>
    <recommendedName>
        <fullName evidence="4">Molybdopterin synthase catalytic subunit</fullName>
        <ecNumber evidence="3">2.8.1.12</ecNumber>
    </recommendedName>
    <alternativeName>
        <fullName evidence="9">MPT synthase subunit 2</fullName>
    </alternativeName>
    <alternativeName>
        <fullName evidence="7">Molybdenum cofactor biosynthesis protein E</fullName>
    </alternativeName>
    <alternativeName>
        <fullName evidence="8">Molybdopterin-converting factor large subunit</fullName>
    </alternativeName>
    <alternativeName>
        <fullName evidence="10">Molybdopterin-converting factor subunit 2</fullName>
    </alternativeName>
</protein>
<evidence type="ECO:0000256" key="11">
    <source>
        <dbReference type="ARBA" id="ARBA00049878"/>
    </source>
</evidence>
<comment type="subunit">
    <text evidence="6">Heterotetramer of 2 MoaD subunits and 2 MoaE subunits. Also stable as homodimer. The enzyme changes between these two forms during catalysis.</text>
</comment>
<dbReference type="EC" id="2.8.1.12" evidence="3"/>